<proteinExistence type="predicted"/>
<feature type="compositionally biased region" description="Basic and acidic residues" evidence="1">
    <location>
        <begin position="250"/>
        <end position="270"/>
    </location>
</feature>
<keyword evidence="3" id="KW-1185">Reference proteome</keyword>
<feature type="compositionally biased region" description="Low complexity" evidence="1">
    <location>
        <begin position="398"/>
        <end position="413"/>
    </location>
</feature>
<protein>
    <recommendedName>
        <fullName evidence="4">Basic proline-rich protein</fullName>
    </recommendedName>
</protein>
<sequence length="552" mass="58989">MTRAPATARPHDRTTGGRRARQRGPAHRADTGTGPPGDPRSPPPATPPPSRTPTGPTTTCTIRPRPPAPARARPRPPGLVPRPGGSDRVKDAVPSPAGHGAREQGHTPGRRAGRTGPHERGTATGDTAPHRTPRRTHHPPPPVRAPARTGDGGPPPPGPAKTGPRTRTEDRAPVRPRTRTSRGRRSARTGPHRRPIRTRTCSPHPAPAGPRSTRTPLTGSPPRPGPGTRRRQGTVRRRPRSRLARPSRVLHTDTINRRRGTRPQDRDLARPRAGARPRPRPRARRSGIELPPQRPHRAVPATDPAPDVRARVLRPPSSRPPSSRSGSRRRPRPGADRHARVGPSRASRPTTIVISRPWPRTGSGRSTARARARADGQPGAEPAPGAAPRILRDRNLHPGPYRPVAPYRPAAPYRGHRLGQPMSSSGRSRRDVPVGRRTAAGAAVCAAGVEDARDAHTEGLIVDSKALDTGEIRAPAAAAAGILESLPRTGRGPLEERRRPARNPHERGPEAVAKVCPPVAADPTLGAGSRQIPCPRPQGRRPCCDSPLSDTA</sequence>
<evidence type="ECO:0000313" key="3">
    <source>
        <dbReference type="Proteomes" id="UP001519310"/>
    </source>
</evidence>
<feature type="compositionally biased region" description="Basic residues" evidence="1">
    <location>
        <begin position="16"/>
        <end position="26"/>
    </location>
</feature>
<dbReference type="Proteomes" id="UP001519310">
    <property type="component" value="Unassembled WGS sequence"/>
</dbReference>
<evidence type="ECO:0000313" key="2">
    <source>
        <dbReference type="EMBL" id="MBP2034358.1"/>
    </source>
</evidence>
<feature type="region of interest" description="Disordered" evidence="1">
    <location>
        <begin position="483"/>
        <end position="552"/>
    </location>
</feature>
<reference evidence="2 3" key="1">
    <citation type="submission" date="2021-03" db="EMBL/GenBank/DDBJ databases">
        <title>Genomic Encyclopedia of Type Strains, Phase IV (KMG-IV): sequencing the most valuable type-strain genomes for metagenomic binning, comparative biology and taxonomic classification.</title>
        <authorList>
            <person name="Goeker M."/>
        </authorList>
    </citation>
    <scope>NUCLEOTIDE SEQUENCE [LARGE SCALE GENOMIC DNA]</scope>
    <source>
        <strain evidence="2 3">DSM 40526</strain>
    </source>
</reference>
<organism evidence="2 3">
    <name type="scientific">Streptomyces avidinii</name>
    <dbReference type="NCBI Taxonomy" id="1895"/>
    <lineage>
        <taxon>Bacteria</taxon>
        <taxon>Bacillati</taxon>
        <taxon>Actinomycetota</taxon>
        <taxon>Actinomycetes</taxon>
        <taxon>Kitasatosporales</taxon>
        <taxon>Streptomycetaceae</taxon>
        <taxon>Streptomyces</taxon>
    </lineage>
</organism>
<dbReference type="EMBL" id="JAGGLQ010000001">
    <property type="protein sequence ID" value="MBP2034358.1"/>
    <property type="molecule type" value="Genomic_DNA"/>
</dbReference>
<gene>
    <name evidence="2" type="ORF">J2Z77_000142</name>
</gene>
<feature type="compositionally biased region" description="Low complexity" evidence="1">
    <location>
        <begin position="314"/>
        <end position="325"/>
    </location>
</feature>
<evidence type="ECO:0008006" key="4">
    <source>
        <dbReference type="Google" id="ProtNLM"/>
    </source>
</evidence>
<feature type="compositionally biased region" description="Pro residues" evidence="1">
    <location>
        <begin position="64"/>
        <end position="80"/>
    </location>
</feature>
<evidence type="ECO:0000256" key="1">
    <source>
        <dbReference type="SAM" id="MobiDB-lite"/>
    </source>
</evidence>
<feature type="compositionally biased region" description="Pro residues" evidence="1">
    <location>
        <begin position="36"/>
        <end position="51"/>
    </location>
</feature>
<feature type="compositionally biased region" description="Low complexity" evidence="1">
    <location>
        <begin position="360"/>
        <end position="369"/>
    </location>
</feature>
<comment type="caution">
    <text evidence="2">The sequence shown here is derived from an EMBL/GenBank/DDBJ whole genome shotgun (WGS) entry which is preliminary data.</text>
</comment>
<name>A0ABS4KWI4_STRAV</name>
<feature type="compositionally biased region" description="Low complexity" evidence="1">
    <location>
        <begin position="378"/>
        <end position="388"/>
    </location>
</feature>
<feature type="compositionally biased region" description="Low complexity" evidence="1">
    <location>
        <begin position="52"/>
        <end position="63"/>
    </location>
</feature>
<accession>A0ABS4KWI4</accession>
<feature type="region of interest" description="Disordered" evidence="1">
    <location>
        <begin position="1"/>
        <end position="433"/>
    </location>
</feature>
<feature type="compositionally biased region" description="Basic residues" evidence="1">
    <location>
        <begin position="228"/>
        <end position="245"/>
    </location>
</feature>
<feature type="compositionally biased region" description="Basic residues" evidence="1">
    <location>
        <begin position="273"/>
        <end position="285"/>
    </location>
</feature>
<feature type="compositionally biased region" description="Basic and acidic residues" evidence="1">
    <location>
        <begin position="493"/>
        <end position="509"/>
    </location>
</feature>
<feature type="compositionally biased region" description="Basic residues" evidence="1">
    <location>
        <begin position="174"/>
        <end position="197"/>
    </location>
</feature>